<gene>
    <name evidence="2" type="ORF">DILT_LOCUS11269</name>
</gene>
<dbReference type="OrthoDB" id="6019893at2759"/>
<feature type="compositionally biased region" description="Basic and acidic residues" evidence="1">
    <location>
        <begin position="1"/>
        <end position="12"/>
    </location>
</feature>
<keyword evidence="3" id="KW-1185">Reference proteome</keyword>
<evidence type="ECO:0000256" key="1">
    <source>
        <dbReference type="SAM" id="MobiDB-lite"/>
    </source>
</evidence>
<accession>A0A3P7LZD7</accession>
<feature type="region of interest" description="Disordered" evidence="1">
    <location>
        <begin position="1"/>
        <end position="24"/>
    </location>
</feature>
<evidence type="ECO:0000313" key="3">
    <source>
        <dbReference type="Proteomes" id="UP000281553"/>
    </source>
</evidence>
<reference evidence="2 3" key="1">
    <citation type="submission" date="2018-11" db="EMBL/GenBank/DDBJ databases">
        <authorList>
            <consortium name="Pathogen Informatics"/>
        </authorList>
    </citation>
    <scope>NUCLEOTIDE SEQUENCE [LARGE SCALE GENOMIC DNA]</scope>
</reference>
<dbReference type="AlphaFoldDB" id="A0A3P7LZD7"/>
<proteinExistence type="predicted"/>
<feature type="non-terminal residue" evidence="2">
    <location>
        <position position="128"/>
    </location>
</feature>
<dbReference type="Proteomes" id="UP000281553">
    <property type="component" value="Unassembled WGS sequence"/>
</dbReference>
<organism evidence="2 3">
    <name type="scientific">Dibothriocephalus latus</name>
    <name type="common">Fish tapeworm</name>
    <name type="synonym">Diphyllobothrium latum</name>
    <dbReference type="NCBI Taxonomy" id="60516"/>
    <lineage>
        <taxon>Eukaryota</taxon>
        <taxon>Metazoa</taxon>
        <taxon>Spiralia</taxon>
        <taxon>Lophotrochozoa</taxon>
        <taxon>Platyhelminthes</taxon>
        <taxon>Cestoda</taxon>
        <taxon>Eucestoda</taxon>
        <taxon>Diphyllobothriidea</taxon>
        <taxon>Diphyllobothriidae</taxon>
        <taxon>Dibothriocephalus</taxon>
    </lineage>
</organism>
<evidence type="ECO:0000313" key="2">
    <source>
        <dbReference type="EMBL" id="VDN15438.1"/>
    </source>
</evidence>
<protein>
    <submittedName>
        <fullName evidence="2">Uncharacterized protein</fullName>
    </submittedName>
</protein>
<sequence>MGAKVRVQEKPGRVPKHSSPPGTEDLQAAVEAAVKEIVETHEKAMQAIAKQMGSVQEFYAYADLLKYNYLIRDLFLSHLAEMFADFETFVISGDTEPVLSSTYPSPDESEYSGLQAFDKVGFLSDCPE</sequence>
<dbReference type="EMBL" id="UYRU01062524">
    <property type="protein sequence ID" value="VDN15438.1"/>
    <property type="molecule type" value="Genomic_DNA"/>
</dbReference>
<name>A0A3P7LZD7_DIBLA</name>